<feature type="compositionally biased region" description="Basic residues" evidence="1">
    <location>
        <begin position="90"/>
        <end position="102"/>
    </location>
</feature>
<evidence type="ECO:0000313" key="3">
    <source>
        <dbReference type="Proteomes" id="UP001142393"/>
    </source>
</evidence>
<feature type="compositionally biased region" description="Low complexity" evidence="1">
    <location>
        <begin position="151"/>
        <end position="167"/>
    </location>
</feature>
<protein>
    <submittedName>
        <fullName evidence="2">Uncharacterized protein</fullName>
    </submittedName>
</protein>
<feature type="region of interest" description="Disordered" evidence="1">
    <location>
        <begin position="1"/>
        <end position="210"/>
    </location>
</feature>
<dbReference type="EMBL" id="JANVFU010000001">
    <property type="protein sequence ID" value="KAJ3750967.1"/>
    <property type="molecule type" value="Genomic_DNA"/>
</dbReference>
<comment type="caution">
    <text evidence="2">The sequence shown here is derived from an EMBL/GenBank/DDBJ whole genome shotgun (WGS) entry which is preliminary data.</text>
</comment>
<evidence type="ECO:0000313" key="2">
    <source>
        <dbReference type="EMBL" id="KAJ3750967.1"/>
    </source>
</evidence>
<accession>A0A9W8U3B5</accession>
<feature type="compositionally biased region" description="Low complexity" evidence="1">
    <location>
        <begin position="199"/>
        <end position="210"/>
    </location>
</feature>
<proteinExistence type="predicted"/>
<keyword evidence="3" id="KW-1185">Reference proteome</keyword>
<evidence type="ECO:0000256" key="1">
    <source>
        <dbReference type="SAM" id="MobiDB-lite"/>
    </source>
</evidence>
<feature type="compositionally biased region" description="Polar residues" evidence="1">
    <location>
        <begin position="30"/>
        <end position="40"/>
    </location>
</feature>
<gene>
    <name evidence="2" type="ORF">DFH05DRAFT_144484</name>
</gene>
<sequence>MSGYYSSSELSGMRAPRKPLMKSVALPVSSPMNSPTSPNFPRNEPARPSSRFPWISANFFPRSQSPAPPPSQRPNPSYHEVATTASSNTHVHHTHTTSRTRKTSVSSNISDHSNAMPPLKGILKKAGSSSRSSTPNPSAMNPVPPVRPESAMHAMSSSSGESSSVAQSRHRRSGSGSKTSSNSSSKIDGYASGKRSFWSSDSSLNSSLNS</sequence>
<dbReference type="AlphaFoldDB" id="A0A9W8U3B5"/>
<feature type="compositionally biased region" description="Low complexity" evidence="1">
    <location>
        <begin position="74"/>
        <end position="89"/>
    </location>
</feature>
<name>A0A9W8U3B5_9AGAR</name>
<feature type="compositionally biased region" description="Polar residues" evidence="1">
    <location>
        <begin position="1"/>
        <end position="10"/>
    </location>
</feature>
<feature type="compositionally biased region" description="Low complexity" evidence="1">
    <location>
        <begin position="174"/>
        <end position="186"/>
    </location>
</feature>
<dbReference type="Proteomes" id="UP001142393">
    <property type="component" value="Unassembled WGS sequence"/>
</dbReference>
<organism evidence="2 3">
    <name type="scientific">Lentinula detonsa</name>
    <dbReference type="NCBI Taxonomy" id="2804962"/>
    <lineage>
        <taxon>Eukaryota</taxon>
        <taxon>Fungi</taxon>
        <taxon>Dikarya</taxon>
        <taxon>Basidiomycota</taxon>
        <taxon>Agaricomycotina</taxon>
        <taxon>Agaricomycetes</taxon>
        <taxon>Agaricomycetidae</taxon>
        <taxon>Agaricales</taxon>
        <taxon>Marasmiineae</taxon>
        <taxon>Omphalotaceae</taxon>
        <taxon>Lentinula</taxon>
    </lineage>
</organism>
<reference evidence="2 3" key="1">
    <citation type="journal article" date="2023" name="Proc. Natl. Acad. Sci. U.S.A.">
        <title>A global phylogenomic analysis of the shiitake genus Lentinula.</title>
        <authorList>
            <person name="Sierra-Patev S."/>
            <person name="Min B."/>
            <person name="Naranjo-Ortiz M."/>
            <person name="Looney B."/>
            <person name="Konkel Z."/>
            <person name="Slot J.C."/>
            <person name="Sakamoto Y."/>
            <person name="Steenwyk J.L."/>
            <person name="Rokas A."/>
            <person name="Carro J."/>
            <person name="Camarero S."/>
            <person name="Ferreira P."/>
            <person name="Molpeceres G."/>
            <person name="Ruiz-Duenas F.J."/>
            <person name="Serrano A."/>
            <person name="Henrissat B."/>
            <person name="Drula E."/>
            <person name="Hughes K.W."/>
            <person name="Mata J.L."/>
            <person name="Ishikawa N.K."/>
            <person name="Vargas-Isla R."/>
            <person name="Ushijima S."/>
            <person name="Smith C.A."/>
            <person name="Donoghue J."/>
            <person name="Ahrendt S."/>
            <person name="Andreopoulos W."/>
            <person name="He G."/>
            <person name="LaButti K."/>
            <person name="Lipzen A."/>
            <person name="Ng V."/>
            <person name="Riley R."/>
            <person name="Sandor L."/>
            <person name="Barry K."/>
            <person name="Martinez A.T."/>
            <person name="Xiao Y."/>
            <person name="Gibbons J.G."/>
            <person name="Terashima K."/>
            <person name="Grigoriev I.V."/>
            <person name="Hibbett D."/>
        </authorList>
    </citation>
    <scope>NUCLEOTIDE SEQUENCE [LARGE SCALE GENOMIC DNA]</scope>
    <source>
        <strain evidence="2 3">TFB7810</strain>
    </source>
</reference>